<comment type="caution">
    <text evidence="2">The sequence shown here is derived from an EMBL/GenBank/DDBJ whole genome shotgun (WGS) entry which is preliminary data.</text>
</comment>
<organism evidence="2 3">
    <name type="scientific">Ruminococcus hominis</name>
    <dbReference type="NCBI Taxonomy" id="2763065"/>
    <lineage>
        <taxon>Bacteria</taxon>
        <taxon>Bacillati</taxon>
        <taxon>Bacillota</taxon>
        <taxon>Clostridia</taxon>
        <taxon>Eubacteriales</taxon>
        <taxon>Oscillospiraceae</taxon>
        <taxon>Ruminococcus</taxon>
    </lineage>
</organism>
<protein>
    <submittedName>
        <fullName evidence="2">Glycosyltransferase</fullName>
    </submittedName>
</protein>
<reference evidence="2 3" key="1">
    <citation type="submission" date="2020-08" db="EMBL/GenBank/DDBJ databases">
        <title>Genome public.</title>
        <authorList>
            <person name="Liu C."/>
            <person name="Sun Q."/>
        </authorList>
    </citation>
    <scope>NUCLEOTIDE SEQUENCE [LARGE SCALE GENOMIC DNA]</scope>
    <source>
        <strain evidence="2 3">NSJ-13</strain>
    </source>
</reference>
<dbReference type="RefSeq" id="WP_186865468.1">
    <property type="nucleotide sequence ID" value="NZ_JACOPE010000001.1"/>
</dbReference>
<dbReference type="InterPro" id="IPR050834">
    <property type="entry name" value="Glycosyltransf_2"/>
</dbReference>
<gene>
    <name evidence="2" type="ORF">H8S40_14250</name>
</gene>
<feature type="domain" description="Glycosyltransferase 2-like" evidence="1">
    <location>
        <begin position="69"/>
        <end position="229"/>
    </location>
</feature>
<dbReference type="EMBL" id="JACOPE010000001">
    <property type="protein sequence ID" value="MBC5684678.1"/>
    <property type="molecule type" value="Genomic_DNA"/>
</dbReference>
<dbReference type="SUPFAM" id="SSF53448">
    <property type="entry name" value="Nucleotide-diphospho-sugar transferases"/>
    <property type="match status" value="2"/>
</dbReference>
<dbReference type="Gene3D" id="3.90.550.10">
    <property type="entry name" value="Spore Coat Polysaccharide Biosynthesis Protein SpsA, Chain A"/>
    <property type="match status" value="2"/>
</dbReference>
<proteinExistence type="predicted"/>
<evidence type="ECO:0000313" key="2">
    <source>
        <dbReference type="EMBL" id="MBC5684678.1"/>
    </source>
</evidence>
<keyword evidence="3" id="KW-1185">Reference proteome</keyword>
<dbReference type="CDD" id="cd04184">
    <property type="entry name" value="GT2_RfbC_Mx_like"/>
    <property type="match status" value="1"/>
</dbReference>
<dbReference type="InterPro" id="IPR001173">
    <property type="entry name" value="Glyco_trans_2-like"/>
</dbReference>
<name>A0ABR7GC72_9FIRM</name>
<evidence type="ECO:0000259" key="1">
    <source>
        <dbReference type="Pfam" id="PF00535"/>
    </source>
</evidence>
<accession>A0ABR7GC72</accession>
<dbReference type="InterPro" id="IPR029044">
    <property type="entry name" value="Nucleotide-diphossugar_trans"/>
</dbReference>
<sequence>MKHRELYKKVKKTMVYTKFYGIKNMIHRNFDKYQVNEQWYSTWFEQNKVTQEEIKIQKQQRFVYEPVISILVPVYNTPQKYLQQMIESVCEQTYDKWELCIANANPENLEVQIILDEYKKKDSRIKVVDVPENLGIAQNTNKAYEISTGQYIALLDHDDMLATNALYEVVRTINEKNKSEVIYTDEDKISENSNEHFQPNFKPEFNLDLLRANNYICHLFVFKRSLIKESEPFREEYNGAQDYDLILRCTEQAENIAHISKILYHWRMHRQSTADNPASKLYAYDAGERALQAHLKRCGEVGRIEKLDDLGFYKIIYESKDNKDLVTTVIKSDGEINYLKKCINSLKEMDYENLQIIVVDMGNQSSKVEKYYQFLEGQGIQVVKGQKDSFPATINIIKKQIKGEYILLLSQYIEFQGKKDLEQLLANCQREKIGVVGARSYYRNHTIRHAGIGIGGEKFSYRLFEGLPNMCKGYMHREALQQELSAVSMECMMLRKSLLEQIDGFDDKLGDEFAAIDFCLRVKEKQYRVLYVPTVVMRYNASYDKERIEAKNITIMMQRWKNVYENQYGYSS</sequence>
<feature type="domain" description="Glycosyltransferase 2-like" evidence="1">
    <location>
        <begin position="335"/>
        <end position="502"/>
    </location>
</feature>
<evidence type="ECO:0000313" key="3">
    <source>
        <dbReference type="Proteomes" id="UP000631576"/>
    </source>
</evidence>
<dbReference type="Pfam" id="PF00535">
    <property type="entry name" value="Glycos_transf_2"/>
    <property type="match status" value="2"/>
</dbReference>
<dbReference type="Proteomes" id="UP000631576">
    <property type="component" value="Unassembled WGS sequence"/>
</dbReference>
<dbReference type="PANTHER" id="PTHR43685">
    <property type="entry name" value="GLYCOSYLTRANSFERASE"/>
    <property type="match status" value="1"/>
</dbReference>
<dbReference type="PANTHER" id="PTHR43685:SF2">
    <property type="entry name" value="GLYCOSYLTRANSFERASE 2-LIKE DOMAIN-CONTAINING PROTEIN"/>
    <property type="match status" value="1"/>
</dbReference>